<organism evidence="1 2">
    <name type="scientific">Dyadobacter sediminis</name>
    <dbReference type="NCBI Taxonomy" id="1493691"/>
    <lineage>
        <taxon>Bacteria</taxon>
        <taxon>Pseudomonadati</taxon>
        <taxon>Bacteroidota</taxon>
        <taxon>Cytophagia</taxon>
        <taxon>Cytophagales</taxon>
        <taxon>Spirosomataceae</taxon>
        <taxon>Dyadobacter</taxon>
    </lineage>
</organism>
<reference evidence="1 2" key="1">
    <citation type="submission" date="2019-05" db="EMBL/GenBank/DDBJ databases">
        <authorList>
            <person name="Qu J.-H."/>
        </authorList>
    </citation>
    <scope>NUCLEOTIDE SEQUENCE [LARGE SCALE GENOMIC DNA]</scope>
    <source>
        <strain evidence="1 2">Z12</strain>
    </source>
</reference>
<accession>A0A5R9KII8</accession>
<sequence length="464" mass="51529">MKSYSLLVLLVVCLLFKGCKKDPEVLPEMIPVGNQYIRSIQVIGAKEATLDTVNSYIQVVLPADYTENVLDLAIELEDGMKLGIPPDSALFVENHVRYNFMGIAPIVFGVSQIGNQSYEKQYTVFVRHEGKLIAKLTSPLRISADNSSFADTSDLYAFGNFHPVSGLGSIPDTPGGTKAISFELKDVATGQRAGGINYEVFPFQFEVAPVSKFLSSSKMQLTMRYGEKSFQFPDISKLEKTAPSGRVYWYNKELKNLTYSKSVTVLGGTFLPEYSYQVTLSNDRMVTPRTINAKIRSFNQLVFDIPADVPEDQYVVNVYQGSELAGISTEAISRDSMKLNVAKIWNEYSDCPFNSVIFGNVERTTLRKGQLLYAMPFPAITSSKLGSPPDPNKPLPSLQLKSGNTTILLKGKVQADPCYADASRYLYYGAYTLPADLVSGKYEARFISDKNETSLPYWSLIEIQ</sequence>
<dbReference type="Proteomes" id="UP000309788">
    <property type="component" value="Unassembled WGS sequence"/>
</dbReference>
<evidence type="ECO:0000313" key="1">
    <source>
        <dbReference type="EMBL" id="TLU96028.1"/>
    </source>
</evidence>
<protein>
    <submittedName>
        <fullName evidence="1">Uncharacterized protein</fullName>
    </submittedName>
</protein>
<dbReference type="RefSeq" id="WP_138279722.1">
    <property type="nucleotide sequence ID" value="NZ_BMGE01000001.1"/>
</dbReference>
<name>A0A5R9KII8_9BACT</name>
<keyword evidence="2" id="KW-1185">Reference proteome</keyword>
<proteinExistence type="predicted"/>
<dbReference type="EMBL" id="VCEI01000011">
    <property type="protein sequence ID" value="TLU96028.1"/>
    <property type="molecule type" value="Genomic_DNA"/>
</dbReference>
<comment type="caution">
    <text evidence="1">The sequence shown here is derived from an EMBL/GenBank/DDBJ whole genome shotgun (WGS) entry which is preliminary data.</text>
</comment>
<gene>
    <name evidence="1" type="ORF">FEM55_02445</name>
</gene>
<dbReference type="AlphaFoldDB" id="A0A5R9KII8"/>
<dbReference type="OrthoDB" id="929387at2"/>
<evidence type="ECO:0000313" key="2">
    <source>
        <dbReference type="Proteomes" id="UP000309788"/>
    </source>
</evidence>